<feature type="transmembrane region" description="Helical" evidence="7">
    <location>
        <begin position="54"/>
        <end position="77"/>
    </location>
</feature>
<evidence type="ECO:0000256" key="7">
    <source>
        <dbReference type="SAM" id="Phobius"/>
    </source>
</evidence>
<evidence type="ECO:0000259" key="8">
    <source>
        <dbReference type="PROSITE" id="PS50850"/>
    </source>
</evidence>
<evidence type="ECO:0000256" key="5">
    <source>
        <dbReference type="ARBA" id="ARBA00022989"/>
    </source>
</evidence>
<keyword evidence="10" id="KW-1185">Reference proteome</keyword>
<evidence type="ECO:0000313" key="10">
    <source>
        <dbReference type="Proteomes" id="UP000276542"/>
    </source>
</evidence>
<name>A0A3A5H960_9ACTN</name>
<dbReference type="PANTHER" id="PTHR23517:SF3">
    <property type="entry name" value="INTEGRAL MEMBRANE TRANSPORT PROTEIN"/>
    <property type="match status" value="1"/>
</dbReference>
<dbReference type="PROSITE" id="PS50850">
    <property type="entry name" value="MFS"/>
    <property type="match status" value="1"/>
</dbReference>
<evidence type="ECO:0000256" key="4">
    <source>
        <dbReference type="ARBA" id="ARBA00022692"/>
    </source>
</evidence>
<keyword evidence="2" id="KW-0813">Transport</keyword>
<sequence>MTSAAATPAVDALADSPEVQRWAYGLVLTLTGIALGVSGMPAPLYGIYQSEWHLTPLTTTVVFAVYAFAALGAVLVSGTISDSVGRKPVLLAATVTLVVGLVIFLFASNVWMLLAARTLHGAAVGSIVVAGAAALMDLRPDHGRRTGQLSGVAFNIGITFAILCSSLLAQYSPYPLRLPFVVIGALVVAIGIGVLALRETHTDRTSGPLRIAKPSVPAEIRTDFWFAALGVMASWSVLGVLLSLFPTLAAARTGVHNLVFGGAVVAVSAFAAALVQMVVTDLEARRAALIGDVAMAATLLLTIPALISHNPYAVFAVSAALGGAFGLSFGGSLRHLSNVVPADRRGETMSAYYLLAYSAMAFPTIAAGAAATEWGLAAIYPWFAAAAALACVAAAVLGLRNTSPA</sequence>
<reference evidence="10" key="1">
    <citation type="submission" date="2018-09" db="EMBL/GenBank/DDBJ databases">
        <authorList>
            <person name="Zhu H."/>
        </authorList>
    </citation>
    <scope>NUCLEOTIDE SEQUENCE [LARGE SCALE GENOMIC DNA]</scope>
    <source>
        <strain evidence="10">K1W22B-1</strain>
    </source>
</reference>
<proteinExistence type="predicted"/>
<dbReference type="OrthoDB" id="3177957at2"/>
<organism evidence="9 10">
    <name type="scientific">Nocardioides cavernaquae</name>
    <dbReference type="NCBI Taxonomy" id="2321396"/>
    <lineage>
        <taxon>Bacteria</taxon>
        <taxon>Bacillati</taxon>
        <taxon>Actinomycetota</taxon>
        <taxon>Actinomycetes</taxon>
        <taxon>Propionibacteriales</taxon>
        <taxon>Nocardioidaceae</taxon>
        <taxon>Nocardioides</taxon>
    </lineage>
</organism>
<evidence type="ECO:0000313" key="9">
    <source>
        <dbReference type="EMBL" id="RJS46571.1"/>
    </source>
</evidence>
<keyword evidence="3" id="KW-1003">Cell membrane</keyword>
<feature type="transmembrane region" description="Helical" evidence="7">
    <location>
        <begin position="89"/>
        <end position="113"/>
    </location>
</feature>
<dbReference type="Proteomes" id="UP000276542">
    <property type="component" value="Unassembled WGS sequence"/>
</dbReference>
<evidence type="ECO:0000256" key="1">
    <source>
        <dbReference type="ARBA" id="ARBA00004651"/>
    </source>
</evidence>
<dbReference type="RefSeq" id="WP_120060542.1">
    <property type="nucleotide sequence ID" value="NZ_QYRP01000002.1"/>
</dbReference>
<evidence type="ECO:0000256" key="2">
    <source>
        <dbReference type="ARBA" id="ARBA00022448"/>
    </source>
</evidence>
<dbReference type="EMBL" id="QYRP01000002">
    <property type="protein sequence ID" value="RJS46571.1"/>
    <property type="molecule type" value="Genomic_DNA"/>
</dbReference>
<dbReference type="PANTHER" id="PTHR23517">
    <property type="entry name" value="RESISTANCE PROTEIN MDTM, PUTATIVE-RELATED-RELATED"/>
    <property type="match status" value="1"/>
</dbReference>
<feature type="transmembrane region" description="Helical" evidence="7">
    <location>
        <begin position="224"/>
        <end position="245"/>
    </location>
</feature>
<feature type="transmembrane region" description="Helical" evidence="7">
    <location>
        <begin position="377"/>
        <end position="399"/>
    </location>
</feature>
<feature type="transmembrane region" description="Helical" evidence="7">
    <location>
        <begin position="178"/>
        <end position="197"/>
    </location>
</feature>
<keyword evidence="6 7" id="KW-0472">Membrane</keyword>
<comment type="caution">
    <text evidence="9">The sequence shown here is derived from an EMBL/GenBank/DDBJ whole genome shotgun (WGS) entry which is preliminary data.</text>
</comment>
<keyword evidence="5 7" id="KW-1133">Transmembrane helix</keyword>
<gene>
    <name evidence="9" type="ORF">D4739_10340</name>
</gene>
<feature type="transmembrane region" description="Helical" evidence="7">
    <location>
        <begin position="287"/>
        <end position="307"/>
    </location>
</feature>
<dbReference type="Pfam" id="PF07690">
    <property type="entry name" value="MFS_1"/>
    <property type="match status" value="1"/>
</dbReference>
<feature type="transmembrane region" description="Helical" evidence="7">
    <location>
        <begin position="22"/>
        <end position="48"/>
    </location>
</feature>
<dbReference type="InterPro" id="IPR005829">
    <property type="entry name" value="Sugar_transporter_CS"/>
</dbReference>
<dbReference type="AlphaFoldDB" id="A0A3A5H960"/>
<dbReference type="PROSITE" id="PS00216">
    <property type="entry name" value="SUGAR_TRANSPORT_1"/>
    <property type="match status" value="1"/>
</dbReference>
<feature type="transmembrane region" description="Helical" evidence="7">
    <location>
        <begin position="119"/>
        <end position="138"/>
    </location>
</feature>
<feature type="transmembrane region" description="Helical" evidence="7">
    <location>
        <begin position="351"/>
        <end position="371"/>
    </location>
</feature>
<dbReference type="InterPro" id="IPR036259">
    <property type="entry name" value="MFS_trans_sf"/>
</dbReference>
<keyword evidence="4 7" id="KW-0812">Transmembrane</keyword>
<evidence type="ECO:0000256" key="3">
    <source>
        <dbReference type="ARBA" id="ARBA00022475"/>
    </source>
</evidence>
<dbReference type="InterPro" id="IPR020846">
    <property type="entry name" value="MFS_dom"/>
</dbReference>
<feature type="transmembrane region" description="Helical" evidence="7">
    <location>
        <begin position="257"/>
        <end position="275"/>
    </location>
</feature>
<accession>A0A3A5H960</accession>
<dbReference type="GO" id="GO:0005886">
    <property type="term" value="C:plasma membrane"/>
    <property type="evidence" value="ECO:0007669"/>
    <property type="project" value="UniProtKB-SubCell"/>
</dbReference>
<dbReference type="Gene3D" id="1.20.1250.20">
    <property type="entry name" value="MFS general substrate transporter like domains"/>
    <property type="match status" value="1"/>
</dbReference>
<feature type="transmembrane region" description="Helical" evidence="7">
    <location>
        <begin position="313"/>
        <end position="330"/>
    </location>
</feature>
<evidence type="ECO:0000256" key="6">
    <source>
        <dbReference type="ARBA" id="ARBA00023136"/>
    </source>
</evidence>
<comment type="subcellular location">
    <subcellularLocation>
        <location evidence="1">Cell membrane</location>
        <topology evidence="1">Multi-pass membrane protein</topology>
    </subcellularLocation>
</comment>
<dbReference type="InterPro" id="IPR011701">
    <property type="entry name" value="MFS"/>
</dbReference>
<feature type="domain" description="Major facilitator superfamily (MFS) profile" evidence="8">
    <location>
        <begin position="20"/>
        <end position="402"/>
    </location>
</feature>
<dbReference type="InterPro" id="IPR050171">
    <property type="entry name" value="MFS_Transporters"/>
</dbReference>
<dbReference type="GO" id="GO:0022857">
    <property type="term" value="F:transmembrane transporter activity"/>
    <property type="evidence" value="ECO:0007669"/>
    <property type="project" value="InterPro"/>
</dbReference>
<feature type="transmembrane region" description="Helical" evidence="7">
    <location>
        <begin position="150"/>
        <end position="172"/>
    </location>
</feature>
<dbReference type="SUPFAM" id="SSF103473">
    <property type="entry name" value="MFS general substrate transporter"/>
    <property type="match status" value="1"/>
</dbReference>
<protein>
    <submittedName>
        <fullName evidence="9">MFS transporter</fullName>
    </submittedName>
</protein>